<name>L8GU56_ACACF</name>
<evidence type="ECO:0000313" key="2">
    <source>
        <dbReference type="EMBL" id="ELR16714.1"/>
    </source>
</evidence>
<sequence length="89" mass="9543">MVWSPDTPSSSSNEQQRRAGAVQRAGIDVLIVPNQLQANDRSDDLRSGGAAWEQPVLVVSSGTFGGLTGESRLDEATMLRFREEAALLA</sequence>
<proteinExistence type="predicted"/>
<dbReference type="EMBL" id="KB007985">
    <property type="protein sequence ID" value="ELR16714.1"/>
    <property type="molecule type" value="Genomic_DNA"/>
</dbReference>
<evidence type="ECO:0000256" key="1">
    <source>
        <dbReference type="SAM" id="MobiDB-lite"/>
    </source>
</evidence>
<keyword evidence="3" id="KW-1185">Reference proteome</keyword>
<evidence type="ECO:0000313" key="3">
    <source>
        <dbReference type="Proteomes" id="UP000011083"/>
    </source>
</evidence>
<organism evidence="2 3">
    <name type="scientific">Acanthamoeba castellanii (strain ATCC 30010 / Neff)</name>
    <dbReference type="NCBI Taxonomy" id="1257118"/>
    <lineage>
        <taxon>Eukaryota</taxon>
        <taxon>Amoebozoa</taxon>
        <taxon>Discosea</taxon>
        <taxon>Longamoebia</taxon>
        <taxon>Centramoebida</taxon>
        <taxon>Acanthamoebidae</taxon>
        <taxon>Acanthamoeba</taxon>
    </lineage>
</organism>
<dbReference type="AlphaFoldDB" id="L8GU56"/>
<dbReference type="Proteomes" id="UP000011083">
    <property type="component" value="Unassembled WGS sequence"/>
</dbReference>
<reference evidence="2 3" key="1">
    <citation type="journal article" date="2013" name="Genome Biol.">
        <title>Genome of Acanthamoeba castellanii highlights extensive lateral gene transfer and early evolution of tyrosine kinase signaling.</title>
        <authorList>
            <person name="Clarke M."/>
            <person name="Lohan A.J."/>
            <person name="Liu B."/>
            <person name="Lagkouvardos I."/>
            <person name="Roy S."/>
            <person name="Zafar N."/>
            <person name="Bertelli C."/>
            <person name="Schilde C."/>
            <person name="Kianianmomeni A."/>
            <person name="Burglin T.R."/>
            <person name="Frech C."/>
            <person name="Turcotte B."/>
            <person name="Kopec K.O."/>
            <person name="Synnott J.M."/>
            <person name="Choo C."/>
            <person name="Paponov I."/>
            <person name="Finkler A."/>
            <person name="Soon Heng Tan C."/>
            <person name="Hutchins A.P."/>
            <person name="Weinmeier T."/>
            <person name="Rattei T."/>
            <person name="Chu J.S."/>
            <person name="Gimenez G."/>
            <person name="Irimia M."/>
            <person name="Rigden D.J."/>
            <person name="Fitzpatrick D.A."/>
            <person name="Lorenzo-Morales J."/>
            <person name="Bateman A."/>
            <person name="Chiu C.H."/>
            <person name="Tang P."/>
            <person name="Hegemann P."/>
            <person name="Fromm H."/>
            <person name="Raoult D."/>
            <person name="Greub G."/>
            <person name="Miranda-Saavedra D."/>
            <person name="Chen N."/>
            <person name="Nash P."/>
            <person name="Ginger M.L."/>
            <person name="Horn M."/>
            <person name="Schaap P."/>
            <person name="Caler L."/>
            <person name="Loftus B."/>
        </authorList>
    </citation>
    <scope>NUCLEOTIDE SEQUENCE [LARGE SCALE GENOMIC DNA]</scope>
    <source>
        <strain evidence="2 3">Neff</strain>
    </source>
</reference>
<gene>
    <name evidence="2" type="ORF">ACA1_090120</name>
</gene>
<dbReference type="RefSeq" id="XP_004338727.1">
    <property type="nucleotide sequence ID" value="XM_004338679.1"/>
</dbReference>
<accession>L8GU56</accession>
<dbReference type="VEuPathDB" id="AmoebaDB:ACA1_090120"/>
<protein>
    <submittedName>
        <fullName evidence="2">Uncharacterized protein</fullName>
    </submittedName>
</protein>
<feature type="compositionally biased region" description="Polar residues" evidence="1">
    <location>
        <begin position="1"/>
        <end position="14"/>
    </location>
</feature>
<dbReference type="KEGG" id="acan:ACA1_090120"/>
<feature type="region of interest" description="Disordered" evidence="1">
    <location>
        <begin position="1"/>
        <end position="21"/>
    </location>
</feature>
<dbReference type="GeneID" id="14917255"/>